<proteinExistence type="predicted"/>
<feature type="compositionally biased region" description="Polar residues" evidence="1">
    <location>
        <begin position="81"/>
        <end position="110"/>
    </location>
</feature>
<dbReference type="InterPro" id="IPR001434">
    <property type="entry name" value="OmcB-like_DUF11"/>
</dbReference>
<organism evidence="3 4">
    <name type="scientific">Nannocystis radixulma</name>
    <dbReference type="NCBI Taxonomy" id="2995305"/>
    <lineage>
        <taxon>Bacteria</taxon>
        <taxon>Pseudomonadati</taxon>
        <taxon>Myxococcota</taxon>
        <taxon>Polyangia</taxon>
        <taxon>Nannocystales</taxon>
        <taxon>Nannocystaceae</taxon>
        <taxon>Nannocystis</taxon>
    </lineage>
</organism>
<feature type="compositionally biased region" description="Low complexity" evidence="1">
    <location>
        <begin position="61"/>
        <end position="78"/>
    </location>
</feature>
<comment type="caution">
    <text evidence="3">The sequence shown here is derived from an EMBL/GenBank/DDBJ whole genome shotgun (WGS) entry which is preliminary data.</text>
</comment>
<dbReference type="InterPro" id="IPR013783">
    <property type="entry name" value="Ig-like_fold"/>
</dbReference>
<evidence type="ECO:0000259" key="2">
    <source>
        <dbReference type="Pfam" id="PF01345"/>
    </source>
</evidence>
<feature type="region of interest" description="Disordered" evidence="1">
    <location>
        <begin position="58"/>
        <end position="121"/>
    </location>
</feature>
<dbReference type="RefSeq" id="WP_272002754.1">
    <property type="nucleotide sequence ID" value="NZ_JAQNDN010000018.1"/>
</dbReference>
<accession>A0ABT5BE64</accession>
<reference evidence="3 4" key="1">
    <citation type="submission" date="2022-11" db="EMBL/GenBank/DDBJ databases">
        <title>Minimal conservation of predation-associated metabolite biosynthetic gene clusters underscores biosynthetic potential of Myxococcota including descriptions for ten novel species: Archangium lansinium sp. nov., Myxococcus landrumus sp. nov., Nannocystis bai.</title>
        <authorList>
            <person name="Ahearne A."/>
            <person name="Stevens C."/>
            <person name="Dowd S."/>
        </authorList>
    </citation>
    <scope>NUCLEOTIDE SEQUENCE [LARGE SCALE GENOMIC DNA]</scope>
    <source>
        <strain evidence="3 4">NCELM</strain>
    </source>
</reference>
<feature type="domain" description="DUF11" evidence="2">
    <location>
        <begin position="536"/>
        <end position="628"/>
    </location>
</feature>
<dbReference type="Proteomes" id="UP001217838">
    <property type="component" value="Unassembled WGS sequence"/>
</dbReference>
<dbReference type="EMBL" id="JAQNDN010000018">
    <property type="protein sequence ID" value="MDC0671890.1"/>
    <property type="molecule type" value="Genomic_DNA"/>
</dbReference>
<evidence type="ECO:0000313" key="3">
    <source>
        <dbReference type="EMBL" id="MDC0671890.1"/>
    </source>
</evidence>
<protein>
    <submittedName>
        <fullName evidence="3">DUF11 domain-containing protein</fullName>
    </submittedName>
</protein>
<dbReference type="Pfam" id="PF01345">
    <property type="entry name" value="DUF11"/>
    <property type="match status" value="1"/>
</dbReference>
<name>A0ABT5BE64_9BACT</name>
<evidence type="ECO:0000313" key="4">
    <source>
        <dbReference type="Proteomes" id="UP001217838"/>
    </source>
</evidence>
<sequence length="649" mass="66628">MRRAWVLSSGWWHRAAAGVRGVRSREPRSFGTPPRCLLVTLLLGGCLSLNPAFDGDGGVTSGAESTTTTASVSTGAAAPSESASGTPGSASDSGTPTEGSTVGVSDTGNDTDPGPGCDDGVQNGGELGVDCGGPCGPTCEDGQDCVVDGDCLSQFCLDGTCTPDEFAAGSLIIPMDTDYQDLGMLEAYGVVYALLSAGVPVHWIIAPDKPYGGVDVVASAIDLQSGQPIDAHGYRGGPFVVSAADAVDALAVIEGWQQQNPATAVHEVSASFMAPVSRRLVAAPTIAMFADGNQDIARKYMMAAKIPDSTGDVTWPDSSPDMLDPLEVAGPTDSEHRDGALFDADGDPVYCQLMSMHWGVSDAEALPEVVAEVREFLGEPTHFFAECQAVSAFENLASHGLFLTTQGLLTGGGSNEHEFHGLDRPFAQFDGAFESVGGSEPAYKLPAGGTYKADGLVMITEQGSPVGVNDVWTTGTLDGMCAREDPGCTIGKVSYLGGHEYDVATPISDNPSSQGTRLFLNSLFEAPCSAASGTPDLTLSKSAPAHVAAPQITFTIDYANVGIATAHAAVLRDVLPGGSSFVAATQGGQLVGDTVTWSLGNLGPGENGSVSVTVDLGGAGVYENVAHLDYMAGLNAFGLDSNVTMTSYP</sequence>
<keyword evidence="4" id="KW-1185">Reference proteome</keyword>
<dbReference type="Gene3D" id="2.60.40.10">
    <property type="entry name" value="Immunoglobulins"/>
    <property type="match status" value="1"/>
</dbReference>
<gene>
    <name evidence="3" type="ORF">POL58_29365</name>
</gene>
<evidence type="ECO:0000256" key="1">
    <source>
        <dbReference type="SAM" id="MobiDB-lite"/>
    </source>
</evidence>